<dbReference type="PROSITE" id="PS50989">
    <property type="entry name" value="COA_CT_CTER"/>
    <property type="match status" value="1"/>
</dbReference>
<dbReference type="InterPro" id="IPR051047">
    <property type="entry name" value="AccD/PCCB"/>
</dbReference>
<evidence type="ECO:0000313" key="4">
    <source>
        <dbReference type="EMBL" id="ADG99198.1"/>
    </source>
</evidence>
<dbReference type="EMBL" id="CP001958">
    <property type="protein sequence ID" value="ADG99198.1"/>
    <property type="molecule type" value="Genomic_DNA"/>
</dbReference>
<dbReference type="InterPro" id="IPR029045">
    <property type="entry name" value="ClpP/crotonase-like_dom_sf"/>
</dbReference>
<dbReference type="GO" id="GO:0004658">
    <property type="term" value="F:propionyl-CoA carboxylase activity"/>
    <property type="evidence" value="ECO:0007669"/>
    <property type="project" value="TreeGrafter"/>
</dbReference>
<evidence type="ECO:0000313" key="5">
    <source>
        <dbReference type="Proteomes" id="UP000002247"/>
    </source>
</evidence>
<dbReference type="PROSITE" id="PS50980">
    <property type="entry name" value="COA_CT_NTER"/>
    <property type="match status" value="1"/>
</dbReference>
<reference evidence="4 5" key="1">
    <citation type="journal article" date="2010" name="Stand. Genomic Sci.">
        <title>Complete genome sequence of Segniliparus rotundus type strain (CDC 1076).</title>
        <authorList>
            <person name="Sikorski J."/>
            <person name="Lapidus A."/>
            <person name="Copeland A."/>
            <person name="Misra M."/>
            <person name="Glavina Del Rio T."/>
            <person name="Nolan M."/>
            <person name="Lucas S."/>
            <person name="Chen F."/>
            <person name="Tice H."/>
            <person name="Cheng J.F."/>
            <person name="Jando M."/>
            <person name="Schneider S."/>
            <person name="Bruce D."/>
            <person name="Goodwin L."/>
            <person name="Pitluck S."/>
            <person name="Liolios K."/>
            <person name="Mikhailova N."/>
            <person name="Pati A."/>
            <person name="Ivanova N."/>
            <person name="Mavromatis K."/>
            <person name="Chen A."/>
            <person name="Palaniappan K."/>
            <person name="Chertkov O."/>
            <person name="Land M."/>
            <person name="Hauser L."/>
            <person name="Chang Y.J."/>
            <person name="Jeffries C.D."/>
            <person name="Brettin T."/>
            <person name="Detter J.C."/>
            <person name="Han C."/>
            <person name="Rohde M."/>
            <person name="Goker M."/>
            <person name="Bristow J."/>
            <person name="Eisen J.A."/>
            <person name="Markowitz V."/>
            <person name="Hugenholtz P."/>
            <person name="Kyrpides N.C."/>
            <person name="Klenk H.P."/>
        </authorList>
    </citation>
    <scope>NUCLEOTIDE SEQUENCE [LARGE SCALE GENOMIC DNA]</scope>
    <source>
        <strain evidence="5">ATCC BAA-972 / CDC 1076 / CIP 108378 / DSM 44985 / JCM 13578</strain>
    </source>
</reference>
<dbReference type="HOGENOM" id="CLU_018822_6_2_11"/>
<dbReference type="GO" id="GO:0016740">
    <property type="term" value="F:transferase activity"/>
    <property type="evidence" value="ECO:0007669"/>
    <property type="project" value="UniProtKB-KW"/>
</dbReference>
<keyword evidence="5" id="KW-1185">Reference proteome</keyword>
<dbReference type="OrthoDB" id="9803706at2"/>
<sequence length="528" mass="57104">MSAPAVEAAEGKLVTTAEKVADLKRRLELAKEPGSPRAIAKREAKGLPSPRQRIDTLLDAGSFVEFGALCKDPNDPASPYGDGVVTGYGLIDSRPVVVYAHDMTVQGGSVGEMFGRKVLTALQWASKMGCPAIGINDSGGARVQDAVTSLSWYAKMAGYAEHLAGIVAHVSLIFGKCAGGAVYGPINTDLVVAVRDQGYMFVTGPEVIKAATGEETTMDELGSAENQGRYGNVHHVAESEADAFAYVRSFLSFLPSSTYEKAPLINPGLEPEITDTDLELDAIIPDDANAPYDMHEIIMRIFDDGDFLELYELEAQNIITGFARVDGRPVGVVANQPNFMSGVLDIHSGEKATRFIRLCYVFGLPLVFLVDTPGLLPGVDEEKNGTIRRSGRMFFAYVEAQVPKVTIVIRKAYGGAYAVMGCKQLGADLNFAWPTAKIAVLGAEPAIDLIRHAEIEAAGEKGPELRKNYIDFYNDYIATPYIAAERGYIDALIEPHDTRLLLRGALRQLRDKSTIHIPRPDGAYPFAI</sequence>
<accession>D6ZD11</accession>
<dbReference type="InterPro" id="IPR034733">
    <property type="entry name" value="AcCoA_carboxyl_beta"/>
</dbReference>
<proteinExistence type="inferred from homology"/>
<dbReference type="GO" id="GO:0009317">
    <property type="term" value="C:acetyl-CoA carboxylase complex"/>
    <property type="evidence" value="ECO:0007669"/>
    <property type="project" value="TreeGrafter"/>
</dbReference>
<feature type="domain" description="CoA carboxyltransferase N-terminal" evidence="2">
    <location>
        <begin position="16"/>
        <end position="266"/>
    </location>
</feature>
<dbReference type="STRING" id="640132.Srot_2766"/>
<organism evidence="4 5">
    <name type="scientific">Segniliparus rotundus (strain ATCC BAA-972 / CDC 1076 / CIP 108378 / DSM 44985 / JCM 13578)</name>
    <dbReference type="NCBI Taxonomy" id="640132"/>
    <lineage>
        <taxon>Bacteria</taxon>
        <taxon>Bacillati</taxon>
        <taxon>Actinomycetota</taxon>
        <taxon>Actinomycetes</taxon>
        <taxon>Mycobacteriales</taxon>
        <taxon>Segniliparaceae</taxon>
        <taxon>Segniliparus</taxon>
    </lineage>
</organism>
<dbReference type="Proteomes" id="UP000002247">
    <property type="component" value="Chromosome"/>
</dbReference>
<evidence type="ECO:0000259" key="3">
    <source>
        <dbReference type="PROSITE" id="PS50989"/>
    </source>
</evidence>
<evidence type="ECO:0000256" key="1">
    <source>
        <dbReference type="ARBA" id="ARBA00006102"/>
    </source>
</evidence>
<name>D6ZD11_SEGRD</name>
<dbReference type="InterPro" id="IPR011762">
    <property type="entry name" value="COA_CT_N"/>
</dbReference>
<protein>
    <submittedName>
        <fullName evidence="4">Carboxyl transferase</fullName>
    </submittedName>
</protein>
<dbReference type="RefSeq" id="WP_013139647.1">
    <property type="nucleotide sequence ID" value="NC_014168.1"/>
</dbReference>
<feature type="domain" description="CoA carboxyltransferase C-terminal" evidence="3">
    <location>
        <begin position="275"/>
        <end position="512"/>
    </location>
</feature>
<dbReference type="PANTHER" id="PTHR43842">
    <property type="entry name" value="PROPIONYL-COA CARBOXYLASE BETA CHAIN"/>
    <property type="match status" value="1"/>
</dbReference>
<evidence type="ECO:0000259" key="2">
    <source>
        <dbReference type="PROSITE" id="PS50980"/>
    </source>
</evidence>
<gene>
    <name evidence="4" type="ordered locus">Srot_2766</name>
</gene>
<dbReference type="PANTHER" id="PTHR43842:SF2">
    <property type="entry name" value="PROPIONYL-COA CARBOXYLASE BETA CHAIN, MITOCHONDRIAL"/>
    <property type="match status" value="1"/>
</dbReference>
<dbReference type="AlphaFoldDB" id="D6ZD11"/>
<dbReference type="Gene3D" id="3.90.226.10">
    <property type="entry name" value="2-enoyl-CoA Hydratase, Chain A, domain 1"/>
    <property type="match status" value="2"/>
</dbReference>
<dbReference type="eggNOG" id="COG4799">
    <property type="taxonomic scope" value="Bacteria"/>
</dbReference>
<dbReference type="SUPFAM" id="SSF52096">
    <property type="entry name" value="ClpP/crotonase"/>
    <property type="match status" value="2"/>
</dbReference>
<dbReference type="KEGG" id="srt:Srot_2766"/>
<dbReference type="Pfam" id="PF01039">
    <property type="entry name" value="Carboxyl_trans"/>
    <property type="match status" value="1"/>
</dbReference>
<dbReference type="InterPro" id="IPR011763">
    <property type="entry name" value="COA_CT_C"/>
</dbReference>
<keyword evidence="4" id="KW-0808">Transferase</keyword>
<comment type="similarity">
    <text evidence="1">Belongs to the AccD/PCCB family.</text>
</comment>